<evidence type="ECO:0000313" key="1">
    <source>
        <dbReference type="EMBL" id="AGF49013.1"/>
    </source>
</evidence>
<keyword evidence="2" id="KW-1185">Reference proteome</keyword>
<dbReference type="PATRIC" id="fig|1208921.3.peg.292"/>
<reference evidence="1 2" key="1">
    <citation type="journal article" date="2013" name="Genome Biol. Evol.">
        <title>Genome evolution and phylogenomic analysis of candidatus kinetoplastibacterium, the betaproteobacterial endosymbionts of strigomonas and angomonas.</title>
        <authorList>
            <person name="Alves J.M."/>
            <person name="Serrano M.G."/>
            <person name="Maia da Silva F."/>
            <person name="Voegtly L.J."/>
            <person name="Matveyev A.V."/>
            <person name="Teixeira M.M."/>
            <person name="Camargo E.P."/>
            <person name="Buck G.A."/>
        </authorList>
    </citation>
    <scope>NUCLEOTIDE SEQUENCE [LARGE SCALE GENOMIC DNA]</scope>
    <source>
        <strain evidence="1 2">TCC219</strain>
    </source>
</reference>
<dbReference type="Proteomes" id="UP000011658">
    <property type="component" value="Chromosome"/>
</dbReference>
<sequence length="272" mass="31369">MNIIIPGFIIPKEMHIKFSELIQTYAPNLYKFINESYVKSNLSNFIEEYGCTAFESWKLKNCGFKNEKNKLFSSGLGPLLAETEPSDNCPVWILELVHLDIGINGAMISNPTINLDKKESLSLLESILPTVSKSEFRIEFISAERWRLFSSNNIDIKSFSPKAIAGSNINNFLDYTYKLSSWRKLLNEIQIIWNKHIVNTNRTNKGIDTINSLWLYGGAKSWDFKKHGSIILDDLENIKIYNNIELWIEKLANIDLSLKSYFLDKNNKKKKT</sequence>
<organism evidence="1 2">
    <name type="scientific">Candidatus Kinetoplastidibacterium galati TCC219</name>
    <dbReference type="NCBI Taxonomy" id="1208921"/>
    <lineage>
        <taxon>Bacteria</taxon>
        <taxon>Pseudomonadati</taxon>
        <taxon>Pseudomonadota</taxon>
        <taxon>Betaproteobacteria</taxon>
        <taxon>Candidatus Kinetoplastidibacterium</taxon>
    </lineage>
</organism>
<protein>
    <submittedName>
        <fullName evidence="1">Uncharacterized protein</fullName>
    </submittedName>
</protein>
<dbReference type="STRING" id="1208921.ST1E_0613"/>
<accession>M1L8V0</accession>
<evidence type="ECO:0000313" key="2">
    <source>
        <dbReference type="Proteomes" id="UP000011658"/>
    </source>
</evidence>
<proteinExistence type="predicted"/>
<dbReference type="RefSeq" id="WP_015389498.1">
    <property type="nucleotide sequence ID" value="NC_020284.1"/>
</dbReference>
<dbReference type="EMBL" id="CP003806">
    <property type="protein sequence ID" value="AGF49013.1"/>
    <property type="molecule type" value="Genomic_DNA"/>
</dbReference>
<dbReference type="AlphaFoldDB" id="M1L8V0"/>
<dbReference type="HOGENOM" id="CLU_893364_0_0_4"/>
<dbReference type="KEGG" id="kga:ST1E_0613"/>
<name>M1L8V0_9PROT</name>
<dbReference type="eggNOG" id="COG4255">
    <property type="taxonomic scope" value="Bacteria"/>
</dbReference>
<gene>
    <name evidence="1" type="ORF">ST1E_0613</name>
</gene>